<keyword evidence="2" id="KW-0547">Nucleotide-binding</keyword>
<sequence length="644" mass="67199">MGGTTPVLDALALTVDALGKAVDRRGPQWSDAPAARAALDALRADAPGLAGLDPALDDLADACALDATDRHVVAVALLAETHPVAHLLTGLLAGAGGADLPTRALALELAGASVLDPAAHARFAPGAPLHRAGLLRVVAGGTFATARVGLRPRVVAHLLGRRDADDAVRGLLGEAVPADVDGYRDVAAALTAGEPLVWVHAPVGAAGTGLAVAACRELDVACVVVDLDRLPAPAGADGPDRATACEAVRAAQLEAVLGRSVLVLAGAHAVGPDLVRLADAGAVPVVAVGGTVWDPRWAPSLPPTVTAGRLTLAQRAQRWAAMTGPDVATPDVVSLRMTPEEIVKVGRRARTDAARDGRGVDVDDVRRTARRLGGVAGSRVRTQGTSATLDDLVLPEHTRGEVERLLAWARHRDDVLAQGDLHGKGGKGTGISALFSGSPGTGKTLAAHVVADTLGMDLFQVDLSSVVDKYIGETEKNLERVFGQAESLNAVLFFDEADALFGSRSAVTDAKDRYANQEVAYLLQRMEAAEGLTILATNLRGNLDPAFARRLHFMIHFPDPDVPTRRALWEHHLAQLPRTDPDDPVDVDLLAETVEVCGGDIRNVVLAATYDAVAAGVPLGMRHVRAGTLREVAKLGRRLTDPRW</sequence>
<comment type="similarity">
    <text evidence="1">Belongs to the AAA ATPase family.</text>
</comment>
<evidence type="ECO:0000313" key="6">
    <source>
        <dbReference type="Proteomes" id="UP001317322"/>
    </source>
</evidence>
<organism evidence="5 6">
    <name type="scientific">Cellulomonas wangsupingiae</name>
    <dbReference type="NCBI Taxonomy" id="2968085"/>
    <lineage>
        <taxon>Bacteria</taxon>
        <taxon>Bacillati</taxon>
        <taxon>Actinomycetota</taxon>
        <taxon>Actinomycetes</taxon>
        <taxon>Micrococcales</taxon>
        <taxon>Cellulomonadaceae</taxon>
        <taxon>Cellulomonas</taxon>
    </lineage>
</organism>
<dbReference type="PANTHER" id="PTHR23073">
    <property type="entry name" value="26S PROTEASOME REGULATORY SUBUNIT"/>
    <property type="match status" value="1"/>
</dbReference>
<dbReference type="CDD" id="cd19481">
    <property type="entry name" value="RecA-like_protease"/>
    <property type="match status" value="1"/>
</dbReference>
<evidence type="ECO:0000256" key="2">
    <source>
        <dbReference type="ARBA" id="ARBA00022741"/>
    </source>
</evidence>
<accession>A0ABY5K3T9</accession>
<dbReference type="InterPro" id="IPR003959">
    <property type="entry name" value="ATPase_AAA_core"/>
</dbReference>
<dbReference type="Pfam" id="PF00004">
    <property type="entry name" value="AAA"/>
    <property type="match status" value="1"/>
</dbReference>
<dbReference type="InterPro" id="IPR050221">
    <property type="entry name" value="26S_Proteasome_ATPase"/>
</dbReference>
<reference evidence="5 6" key="1">
    <citation type="submission" date="2022-07" db="EMBL/GenBank/DDBJ databases">
        <title>Novel species in genus cellulomonas.</title>
        <authorList>
            <person name="Ye L."/>
        </authorList>
    </citation>
    <scope>NUCLEOTIDE SEQUENCE [LARGE SCALE GENOMIC DNA]</scope>
    <source>
        <strain evidence="6">zg-Y908</strain>
    </source>
</reference>
<dbReference type="GO" id="GO:0005524">
    <property type="term" value="F:ATP binding"/>
    <property type="evidence" value="ECO:0007669"/>
    <property type="project" value="UniProtKB-KW"/>
</dbReference>
<dbReference type="Proteomes" id="UP001317322">
    <property type="component" value="Chromosome"/>
</dbReference>
<evidence type="ECO:0000313" key="5">
    <source>
        <dbReference type="EMBL" id="UUI64635.1"/>
    </source>
</evidence>
<feature type="domain" description="AAA+ ATPase" evidence="4">
    <location>
        <begin position="429"/>
        <end position="561"/>
    </location>
</feature>
<keyword evidence="6" id="KW-1185">Reference proteome</keyword>
<dbReference type="Pfam" id="PF22977">
    <property type="entry name" value="WHD"/>
    <property type="match status" value="1"/>
</dbReference>
<dbReference type="InterPro" id="IPR027417">
    <property type="entry name" value="P-loop_NTPase"/>
</dbReference>
<protein>
    <submittedName>
        <fullName evidence="5">ATP-binding protein</fullName>
    </submittedName>
</protein>
<dbReference type="Gene3D" id="3.40.50.300">
    <property type="entry name" value="P-loop containing nucleotide triphosphate hydrolases"/>
    <property type="match status" value="1"/>
</dbReference>
<dbReference type="RefSeq" id="WP_227566435.1">
    <property type="nucleotide sequence ID" value="NZ_CP101989.1"/>
</dbReference>
<dbReference type="SMART" id="SM00382">
    <property type="entry name" value="AAA"/>
    <property type="match status" value="1"/>
</dbReference>
<proteinExistence type="inferred from homology"/>
<evidence type="ECO:0000256" key="1">
    <source>
        <dbReference type="ARBA" id="ARBA00006914"/>
    </source>
</evidence>
<evidence type="ECO:0000256" key="3">
    <source>
        <dbReference type="ARBA" id="ARBA00022840"/>
    </source>
</evidence>
<gene>
    <name evidence="5" type="ORF">NP075_16170</name>
</gene>
<dbReference type="EMBL" id="CP101989">
    <property type="protein sequence ID" value="UUI64635.1"/>
    <property type="molecule type" value="Genomic_DNA"/>
</dbReference>
<dbReference type="InterPro" id="IPR054472">
    <property type="entry name" value="WHD"/>
</dbReference>
<name>A0ABY5K3T9_9CELL</name>
<evidence type="ECO:0000259" key="4">
    <source>
        <dbReference type="SMART" id="SM00382"/>
    </source>
</evidence>
<keyword evidence="3 5" id="KW-0067">ATP-binding</keyword>
<dbReference type="InterPro" id="IPR003593">
    <property type="entry name" value="AAA+_ATPase"/>
</dbReference>
<dbReference type="SUPFAM" id="SSF52540">
    <property type="entry name" value="P-loop containing nucleoside triphosphate hydrolases"/>
    <property type="match status" value="1"/>
</dbReference>